<keyword evidence="3" id="KW-1003">Cell membrane</keyword>
<comment type="subcellular location">
    <subcellularLocation>
        <location evidence="1">Cell inner membrane</location>
        <topology evidence="1">Single-pass membrane protein</topology>
    </subcellularLocation>
</comment>
<dbReference type="GO" id="GO:0015628">
    <property type="term" value="P:protein secretion by the type II secretion system"/>
    <property type="evidence" value="ECO:0007669"/>
    <property type="project" value="InterPro"/>
</dbReference>
<evidence type="ECO:0000259" key="12">
    <source>
        <dbReference type="Pfam" id="PF12019"/>
    </source>
</evidence>
<gene>
    <name evidence="13" type="ORF">SAMN04488568_101205</name>
</gene>
<keyword evidence="4" id="KW-0488">Methylation</keyword>
<evidence type="ECO:0000256" key="1">
    <source>
        <dbReference type="ARBA" id="ARBA00004377"/>
    </source>
</evidence>
<protein>
    <recommendedName>
        <fullName evidence="2">Type II secretion system protein H</fullName>
    </recommendedName>
    <alternativeName>
        <fullName evidence="10">General secretion pathway protein H</fullName>
    </alternativeName>
</protein>
<dbReference type="Pfam" id="PF12019">
    <property type="entry name" value="GspH"/>
    <property type="match status" value="1"/>
</dbReference>
<evidence type="ECO:0000256" key="6">
    <source>
        <dbReference type="ARBA" id="ARBA00022692"/>
    </source>
</evidence>
<keyword evidence="8 11" id="KW-0472">Membrane</keyword>
<keyword evidence="6 11" id="KW-0812">Transmembrane</keyword>
<dbReference type="PROSITE" id="PS00409">
    <property type="entry name" value="PROKAR_NTER_METHYL"/>
    <property type="match status" value="1"/>
</dbReference>
<dbReference type="RefSeq" id="WP_091765402.1">
    <property type="nucleotide sequence ID" value="NZ_FNHG01000001.1"/>
</dbReference>
<keyword evidence="5" id="KW-0997">Cell inner membrane</keyword>
<keyword evidence="14" id="KW-1185">Reference proteome</keyword>
<accession>A0A1G9LU28</accession>
<evidence type="ECO:0000256" key="9">
    <source>
        <dbReference type="ARBA" id="ARBA00025772"/>
    </source>
</evidence>
<evidence type="ECO:0000256" key="3">
    <source>
        <dbReference type="ARBA" id="ARBA00022475"/>
    </source>
</evidence>
<dbReference type="STRING" id="144026.SAMN04488568_101205"/>
<evidence type="ECO:0000256" key="5">
    <source>
        <dbReference type="ARBA" id="ARBA00022519"/>
    </source>
</evidence>
<evidence type="ECO:0000256" key="8">
    <source>
        <dbReference type="ARBA" id="ARBA00023136"/>
    </source>
</evidence>
<comment type="similarity">
    <text evidence="9">Belongs to the GSP H family.</text>
</comment>
<dbReference type="SUPFAM" id="SSF54523">
    <property type="entry name" value="Pili subunits"/>
    <property type="match status" value="1"/>
</dbReference>
<feature type="domain" description="General secretion pathway GspH" evidence="12">
    <location>
        <begin position="44"/>
        <end position="152"/>
    </location>
</feature>
<dbReference type="InterPro" id="IPR012902">
    <property type="entry name" value="N_methyl_site"/>
</dbReference>
<organism evidence="13 14">
    <name type="scientific">Maricaulis salignorans</name>
    <dbReference type="NCBI Taxonomy" id="144026"/>
    <lineage>
        <taxon>Bacteria</taxon>
        <taxon>Pseudomonadati</taxon>
        <taxon>Pseudomonadota</taxon>
        <taxon>Alphaproteobacteria</taxon>
        <taxon>Maricaulales</taxon>
        <taxon>Maricaulaceae</taxon>
        <taxon>Maricaulis</taxon>
    </lineage>
</organism>
<evidence type="ECO:0000256" key="11">
    <source>
        <dbReference type="SAM" id="Phobius"/>
    </source>
</evidence>
<evidence type="ECO:0000256" key="10">
    <source>
        <dbReference type="ARBA" id="ARBA00030775"/>
    </source>
</evidence>
<reference evidence="13 14" key="1">
    <citation type="submission" date="2016-10" db="EMBL/GenBank/DDBJ databases">
        <authorList>
            <person name="de Groot N.N."/>
        </authorList>
    </citation>
    <scope>NUCLEOTIDE SEQUENCE [LARGE SCALE GENOMIC DNA]</scope>
    <source>
        <strain evidence="13 14">DSM 16077</strain>
    </source>
</reference>
<dbReference type="Proteomes" id="UP000199759">
    <property type="component" value="Unassembled WGS sequence"/>
</dbReference>
<dbReference type="NCBIfam" id="TIGR02532">
    <property type="entry name" value="IV_pilin_GFxxxE"/>
    <property type="match status" value="1"/>
</dbReference>
<dbReference type="EMBL" id="FNHG01000001">
    <property type="protein sequence ID" value="SDL65314.1"/>
    <property type="molecule type" value="Genomic_DNA"/>
</dbReference>
<dbReference type="InterPro" id="IPR022346">
    <property type="entry name" value="T2SS_GspH"/>
</dbReference>
<evidence type="ECO:0000313" key="13">
    <source>
        <dbReference type="EMBL" id="SDL65314.1"/>
    </source>
</evidence>
<name>A0A1G9LU28_9PROT</name>
<dbReference type="AlphaFoldDB" id="A0A1G9LU28"/>
<dbReference type="GO" id="GO:0005886">
    <property type="term" value="C:plasma membrane"/>
    <property type="evidence" value="ECO:0007669"/>
    <property type="project" value="UniProtKB-SubCell"/>
</dbReference>
<feature type="transmembrane region" description="Helical" evidence="11">
    <location>
        <begin position="12"/>
        <end position="34"/>
    </location>
</feature>
<dbReference type="InterPro" id="IPR045584">
    <property type="entry name" value="Pilin-like"/>
</dbReference>
<evidence type="ECO:0000256" key="4">
    <source>
        <dbReference type="ARBA" id="ARBA00022481"/>
    </source>
</evidence>
<evidence type="ECO:0000256" key="2">
    <source>
        <dbReference type="ARBA" id="ARBA00021549"/>
    </source>
</evidence>
<dbReference type="Gene3D" id="3.55.40.10">
    <property type="entry name" value="minor pseudopilin epsh domain"/>
    <property type="match status" value="1"/>
</dbReference>
<dbReference type="Pfam" id="PF07963">
    <property type="entry name" value="N_methyl"/>
    <property type="match status" value="1"/>
</dbReference>
<dbReference type="GO" id="GO:0015627">
    <property type="term" value="C:type II protein secretion system complex"/>
    <property type="evidence" value="ECO:0007669"/>
    <property type="project" value="InterPro"/>
</dbReference>
<keyword evidence="7 11" id="KW-1133">Transmembrane helix</keyword>
<evidence type="ECO:0000256" key="7">
    <source>
        <dbReference type="ARBA" id="ARBA00022989"/>
    </source>
</evidence>
<proteinExistence type="inferred from homology"/>
<evidence type="ECO:0000313" key="14">
    <source>
        <dbReference type="Proteomes" id="UP000199759"/>
    </source>
</evidence>
<sequence>MSMNAEKESGFSLLEVLVAVSIMALMATTIALAASPERTPLRREAERLVVRLHDAEQEAVISGQPVGLTLTDGGYAFTNYVDGEWRPLRNHPTLQPRGFASEMTLRSDTIALAWHPEGVAVYPAAFFDPAGFNDPFRLLLEERGQTYAILLDDAGRLRVEAVAG</sequence>
<dbReference type="OrthoDB" id="7630032at2"/>